<feature type="domain" description="RWD" evidence="3">
    <location>
        <begin position="1"/>
        <end position="73"/>
    </location>
</feature>
<dbReference type="InterPro" id="IPR040213">
    <property type="entry name" value="GIR2-like"/>
</dbReference>
<keyword evidence="2" id="KW-0812">Transmembrane</keyword>
<dbReference type="PANTHER" id="PTHR12292">
    <property type="entry name" value="RWD DOMAIN-CONTAINING PROTEIN"/>
    <property type="match status" value="1"/>
</dbReference>
<evidence type="ECO:0000256" key="2">
    <source>
        <dbReference type="SAM" id="Phobius"/>
    </source>
</evidence>
<keyword evidence="5" id="KW-1185">Reference proteome</keyword>
<dbReference type="Pfam" id="PF05773">
    <property type="entry name" value="RWD"/>
    <property type="match status" value="1"/>
</dbReference>
<keyword evidence="2" id="KW-0472">Membrane</keyword>
<organism evidence="4 5">
    <name type="scientific">Ranitomeya imitator</name>
    <name type="common">mimic poison frog</name>
    <dbReference type="NCBI Taxonomy" id="111125"/>
    <lineage>
        <taxon>Eukaryota</taxon>
        <taxon>Metazoa</taxon>
        <taxon>Chordata</taxon>
        <taxon>Craniata</taxon>
        <taxon>Vertebrata</taxon>
        <taxon>Euteleostomi</taxon>
        <taxon>Amphibia</taxon>
        <taxon>Batrachia</taxon>
        <taxon>Anura</taxon>
        <taxon>Neobatrachia</taxon>
        <taxon>Hyloidea</taxon>
        <taxon>Dendrobatidae</taxon>
        <taxon>Dendrobatinae</taxon>
        <taxon>Ranitomeya</taxon>
    </lineage>
</organism>
<accession>A0ABN9MN30</accession>
<evidence type="ECO:0000313" key="4">
    <source>
        <dbReference type="EMBL" id="CAJ0968170.1"/>
    </source>
</evidence>
<dbReference type="EMBL" id="CAUEEQ010079013">
    <property type="protein sequence ID" value="CAJ0968170.1"/>
    <property type="molecule type" value="Genomic_DNA"/>
</dbReference>
<dbReference type="Gene3D" id="3.10.110.10">
    <property type="entry name" value="Ubiquitin Conjugating Enzyme"/>
    <property type="match status" value="1"/>
</dbReference>
<evidence type="ECO:0000256" key="1">
    <source>
        <dbReference type="SAM" id="Coils"/>
    </source>
</evidence>
<dbReference type="InterPro" id="IPR006575">
    <property type="entry name" value="RWD_dom"/>
</dbReference>
<dbReference type="SMART" id="SM00591">
    <property type="entry name" value="RWD"/>
    <property type="match status" value="1"/>
</dbReference>
<keyword evidence="1" id="KW-0175">Coiled coil</keyword>
<sequence>MLCFIDVQVTLKFTYVESYPDEAPLYEIVSQENLEDSDASAVLALLAEQAQENLGMVMIFTLVSAAQDKLNEIIDQIKNRREEEKIQKEKEVEEAEKKRFHGTPVTIENFLNWKAKFDVEMVEMRRKRQKRKRSKREKVNYLVSLLLLRLYLFLATWSQYSFGRGTSHSWSLESCLCDNSPTTTQRRCSNRDRCLDRCSVAKCDASDQENTQQVAFFLRPIFVKKRRTRVEKRSVFACVCTRFSVRCASRRRRSGAQR</sequence>
<evidence type="ECO:0000313" key="5">
    <source>
        <dbReference type="Proteomes" id="UP001176940"/>
    </source>
</evidence>
<evidence type="ECO:0000259" key="3">
    <source>
        <dbReference type="PROSITE" id="PS50908"/>
    </source>
</evidence>
<dbReference type="CDD" id="cd23816">
    <property type="entry name" value="RWD_RWDD1"/>
    <property type="match status" value="1"/>
</dbReference>
<dbReference type="Proteomes" id="UP001176940">
    <property type="component" value="Unassembled WGS sequence"/>
</dbReference>
<comment type="caution">
    <text evidence="4">The sequence shown here is derived from an EMBL/GenBank/DDBJ whole genome shotgun (WGS) entry which is preliminary data.</text>
</comment>
<dbReference type="SUPFAM" id="SSF54495">
    <property type="entry name" value="UBC-like"/>
    <property type="match status" value="1"/>
</dbReference>
<feature type="transmembrane region" description="Helical" evidence="2">
    <location>
        <begin position="139"/>
        <end position="157"/>
    </location>
</feature>
<name>A0ABN9MN30_9NEOB</name>
<reference evidence="4" key="1">
    <citation type="submission" date="2023-07" db="EMBL/GenBank/DDBJ databases">
        <authorList>
            <person name="Stuckert A."/>
        </authorList>
    </citation>
    <scope>NUCLEOTIDE SEQUENCE</scope>
</reference>
<proteinExistence type="predicted"/>
<dbReference type="InterPro" id="IPR016135">
    <property type="entry name" value="UBQ-conjugating_enzyme/RWD"/>
</dbReference>
<protein>
    <recommendedName>
        <fullName evidence="3">RWD domain-containing protein</fullName>
    </recommendedName>
</protein>
<dbReference type="PROSITE" id="PS50908">
    <property type="entry name" value="RWD"/>
    <property type="match status" value="1"/>
</dbReference>
<feature type="coiled-coil region" evidence="1">
    <location>
        <begin position="63"/>
        <end position="99"/>
    </location>
</feature>
<keyword evidence="2" id="KW-1133">Transmembrane helix</keyword>
<gene>
    <name evidence="4" type="ORF">RIMI_LOCUS22868985</name>
</gene>